<evidence type="ECO:0000256" key="2">
    <source>
        <dbReference type="ARBA" id="ARBA00004186"/>
    </source>
</evidence>
<evidence type="ECO:0000256" key="3">
    <source>
        <dbReference type="ARBA" id="ARBA00004629"/>
    </source>
</evidence>
<evidence type="ECO:0000256" key="10">
    <source>
        <dbReference type="ARBA" id="ARBA00022829"/>
    </source>
</evidence>
<evidence type="ECO:0000256" key="6">
    <source>
        <dbReference type="ARBA" id="ARBA00022490"/>
    </source>
</evidence>
<keyword evidence="5" id="KW-0158">Chromosome</keyword>
<accession>A0A6A6Q9H1</accession>
<dbReference type="GO" id="GO:0072686">
    <property type="term" value="C:mitotic spindle"/>
    <property type="evidence" value="ECO:0007669"/>
    <property type="project" value="InterPro"/>
</dbReference>
<feature type="region of interest" description="Disordered" evidence="19">
    <location>
        <begin position="75"/>
        <end position="119"/>
    </location>
</feature>
<dbReference type="PANTHER" id="PTHR28216:SF1">
    <property type="entry name" value="DASH COMPLEX SUBUNIT DUO1"/>
    <property type="match status" value="1"/>
</dbReference>
<keyword evidence="7" id="KW-0132">Cell division</keyword>
<keyword evidence="16" id="KW-0137">Centromere</keyword>
<feature type="non-terminal residue" evidence="20">
    <location>
        <position position="119"/>
    </location>
</feature>
<feature type="compositionally biased region" description="Basic and acidic residues" evidence="19">
    <location>
        <begin position="83"/>
        <end position="119"/>
    </location>
</feature>
<evidence type="ECO:0000256" key="11">
    <source>
        <dbReference type="ARBA" id="ARBA00022838"/>
    </source>
</evidence>
<evidence type="ECO:0000256" key="4">
    <source>
        <dbReference type="ARBA" id="ARBA00005366"/>
    </source>
</evidence>
<evidence type="ECO:0000256" key="13">
    <source>
        <dbReference type="ARBA" id="ARBA00023212"/>
    </source>
</evidence>
<keyword evidence="13" id="KW-0206">Cytoskeleton</keyword>
<evidence type="ECO:0000256" key="7">
    <source>
        <dbReference type="ARBA" id="ARBA00022618"/>
    </source>
</evidence>
<keyword evidence="8" id="KW-0493">Microtubule</keyword>
<evidence type="ECO:0000256" key="5">
    <source>
        <dbReference type="ARBA" id="ARBA00022454"/>
    </source>
</evidence>
<evidence type="ECO:0000256" key="8">
    <source>
        <dbReference type="ARBA" id="ARBA00022701"/>
    </source>
</evidence>
<keyword evidence="12" id="KW-0175">Coiled coil</keyword>
<keyword evidence="15" id="KW-0131">Cell cycle</keyword>
<evidence type="ECO:0000256" key="15">
    <source>
        <dbReference type="ARBA" id="ARBA00023306"/>
    </source>
</evidence>
<evidence type="ECO:0000313" key="20">
    <source>
        <dbReference type="EMBL" id="KAF2488047.1"/>
    </source>
</evidence>
<evidence type="ECO:0000256" key="18">
    <source>
        <dbReference type="ARBA" id="ARBA00044358"/>
    </source>
</evidence>
<dbReference type="GO" id="GO:0051301">
    <property type="term" value="P:cell division"/>
    <property type="evidence" value="ECO:0007669"/>
    <property type="project" value="UniProtKB-KW"/>
</dbReference>
<keyword evidence="11" id="KW-0995">Kinetochore</keyword>
<feature type="non-terminal residue" evidence="20">
    <location>
        <position position="1"/>
    </location>
</feature>
<evidence type="ECO:0000256" key="1">
    <source>
        <dbReference type="ARBA" id="ARBA00004123"/>
    </source>
</evidence>
<keyword evidence="6" id="KW-0963">Cytoplasm</keyword>
<dbReference type="GeneID" id="54471314"/>
<dbReference type="PANTHER" id="PTHR28216">
    <property type="entry name" value="DASH COMPLEX SUBUNIT DUO1"/>
    <property type="match status" value="1"/>
</dbReference>
<dbReference type="GO" id="GO:0042729">
    <property type="term" value="C:DASH complex"/>
    <property type="evidence" value="ECO:0007669"/>
    <property type="project" value="InterPro"/>
</dbReference>
<keyword evidence="9" id="KW-0498">Mitosis</keyword>
<protein>
    <recommendedName>
        <fullName evidence="17">DASH complex subunit DUO1</fullName>
    </recommendedName>
    <alternativeName>
        <fullName evidence="18">Outer kinetochore protein DUO1</fullName>
    </alternativeName>
</protein>
<name>A0A6A6Q9H1_9PEZI</name>
<evidence type="ECO:0000256" key="12">
    <source>
        <dbReference type="ARBA" id="ARBA00023054"/>
    </source>
</evidence>
<evidence type="ECO:0000256" key="16">
    <source>
        <dbReference type="ARBA" id="ARBA00023328"/>
    </source>
</evidence>
<dbReference type="Pfam" id="PF08651">
    <property type="entry name" value="DASH_Duo1"/>
    <property type="match status" value="1"/>
</dbReference>
<dbReference type="GO" id="GO:0007059">
    <property type="term" value="P:chromosome segregation"/>
    <property type="evidence" value="ECO:0007669"/>
    <property type="project" value="UniProtKB-KW"/>
</dbReference>
<proteinExistence type="inferred from homology"/>
<reference evidence="20" key="1">
    <citation type="journal article" date="2020" name="Stud. Mycol.">
        <title>101 Dothideomycetes genomes: a test case for predicting lifestyles and emergence of pathogens.</title>
        <authorList>
            <person name="Haridas S."/>
            <person name="Albert R."/>
            <person name="Binder M."/>
            <person name="Bloem J."/>
            <person name="Labutti K."/>
            <person name="Salamov A."/>
            <person name="Andreopoulos B."/>
            <person name="Baker S."/>
            <person name="Barry K."/>
            <person name="Bills G."/>
            <person name="Bluhm B."/>
            <person name="Cannon C."/>
            <person name="Castanera R."/>
            <person name="Culley D."/>
            <person name="Daum C."/>
            <person name="Ezra D."/>
            <person name="Gonzalez J."/>
            <person name="Henrissat B."/>
            <person name="Kuo A."/>
            <person name="Liang C."/>
            <person name="Lipzen A."/>
            <person name="Lutzoni F."/>
            <person name="Magnuson J."/>
            <person name="Mondo S."/>
            <person name="Nolan M."/>
            <person name="Ohm R."/>
            <person name="Pangilinan J."/>
            <person name="Park H.-J."/>
            <person name="Ramirez L."/>
            <person name="Alfaro M."/>
            <person name="Sun H."/>
            <person name="Tritt A."/>
            <person name="Yoshinaga Y."/>
            <person name="Zwiers L.-H."/>
            <person name="Turgeon B."/>
            <person name="Goodwin S."/>
            <person name="Spatafora J."/>
            <person name="Crous P."/>
            <person name="Grigoriev I."/>
        </authorList>
    </citation>
    <scope>NUCLEOTIDE SEQUENCE</scope>
    <source>
        <strain evidence="20">CBS 113389</strain>
    </source>
</reference>
<evidence type="ECO:0000256" key="14">
    <source>
        <dbReference type="ARBA" id="ARBA00023242"/>
    </source>
</evidence>
<evidence type="ECO:0000256" key="9">
    <source>
        <dbReference type="ARBA" id="ARBA00022776"/>
    </source>
</evidence>
<dbReference type="GO" id="GO:0005874">
    <property type="term" value="C:microtubule"/>
    <property type="evidence" value="ECO:0007669"/>
    <property type="project" value="UniProtKB-KW"/>
</dbReference>
<dbReference type="InterPro" id="IPR013960">
    <property type="entry name" value="DASH_Duo1"/>
</dbReference>
<comment type="similarity">
    <text evidence="4">Belongs to the DASH complex DUO1 family.</text>
</comment>
<keyword evidence="21" id="KW-1185">Reference proteome</keyword>
<organism evidence="20 21">
    <name type="scientific">Neohortaea acidophila</name>
    <dbReference type="NCBI Taxonomy" id="245834"/>
    <lineage>
        <taxon>Eukaryota</taxon>
        <taxon>Fungi</taxon>
        <taxon>Dikarya</taxon>
        <taxon>Ascomycota</taxon>
        <taxon>Pezizomycotina</taxon>
        <taxon>Dothideomycetes</taxon>
        <taxon>Dothideomycetidae</taxon>
        <taxon>Mycosphaerellales</taxon>
        <taxon>Teratosphaeriaceae</taxon>
        <taxon>Neohortaea</taxon>
    </lineage>
</organism>
<keyword evidence="10" id="KW-0159">Chromosome partition</keyword>
<sequence>ARDARLRAELEKVRQVNKVIEGVTASLTKARDNMETVNRTVNNASTLLATWTRILSQTEHNQKLILNPNWHGASQDIEDMEHEDLRRQQEAERRAMEEQRRREDAERRAEEEERRKAAA</sequence>
<evidence type="ECO:0000256" key="19">
    <source>
        <dbReference type="SAM" id="MobiDB-lite"/>
    </source>
</evidence>
<gene>
    <name evidence="20" type="ORF">BDY17DRAFT_236979</name>
</gene>
<dbReference type="Proteomes" id="UP000799767">
    <property type="component" value="Unassembled WGS sequence"/>
</dbReference>
<dbReference type="EMBL" id="MU001631">
    <property type="protein sequence ID" value="KAF2488047.1"/>
    <property type="molecule type" value="Genomic_DNA"/>
</dbReference>
<dbReference type="OrthoDB" id="5599235at2759"/>
<comment type="subcellular location">
    <subcellularLocation>
        <location evidence="3">Chromosome</location>
        <location evidence="3">Centromere</location>
        <location evidence="3">Kinetochore</location>
    </subcellularLocation>
    <subcellularLocation>
        <location evidence="2">Cytoplasm</location>
        <location evidence="2">Cytoskeleton</location>
        <location evidence="2">Spindle</location>
    </subcellularLocation>
    <subcellularLocation>
        <location evidence="1">Nucleus</location>
    </subcellularLocation>
</comment>
<evidence type="ECO:0000256" key="17">
    <source>
        <dbReference type="ARBA" id="ARBA00044152"/>
    </source>
</evidence>
<evidence type="ECO:0000313" key="21">
    <source>
        <dbReference type="Proteomes" id="UP000799767"/>
    </source>
</evidence>
<dbReference type="RefSeq" id="XP_033594616.1">
    <property type="nucleotide sequence ID" value="XM_033730312.1"/>
</dbReference>
<dbReference type="AlphaFoldDB" id="A0A6A6Q9H1"/>
<keyword evidence="14" id="KW-0539">Nucleus</keyword>
<dbReference type="GO" id="GO:0000278">
    <property type="term" value="P:mitotic cell cycle"/>
    <property type="evidence" value="ECO:0007669"/>
    <property type="project" value="InterPro"/>
</dbReference>